<keyword evidence="4" id="KW-1185">Reference proteome</keyword>
<dbReference type="EMBL" id="LANR01000001">
    <property type="protein sequence ID" value="KJV61009.1"/>
    <property type="molecule type" value="Genomic_DNA"/>
</dbReference>
<gene>
    <name evidence="3" type="ORF">APHACPA_0008</name>
</gene>
<sequence length="73" mass="8671">MAQKTYYMSSPRRRGSRKEQDKRTSNNRVFSNIAKIGMSSYGWFMGFKLHIELIIKVKLWQSTLPKQIVVIYQ</sequence>
<name>A0A0F3N292_RICAM</name>
<dbReference type="Proteomes" id="UP000033556">
    <property type="component" value="Unassembled WGS sequence"/>
</dbReference>
<evidence type="ECO:0000259" key="2">
    <source>
        <dbReference type="Pfam" id="PF13612"/>
    </source>
</evidence>
<feature type="region of interest" description="Disordered" evidence="1">
    <location>
        <begin position="1"/>
        <end position="25"/>
    </location>
</feature>
<organism evidence="3 4">
    <name type="scientific">Rickettsia amblyommatis str. Ac/Pa</name>
    <dbReference type="NCBI Taxonomy" id="1359164"/>
    <lineage>
        <taxon>Bacteria</taxon>
        <taxon>Pseudomonadati</taxon>
        <taxon>Pseudomonadota</taxon>
        <taxon>Alphaproteobacteria</taxon>
        <taxon>Rickettsiales</taxon>
        <taxon>Rickettsiaceae</taxon>
        <taxon>Rickettsieae</taxon>
        <taxon>Rickettsia</taxon>
        <taxon>spotted fever group</taxon>
    </lineage>
</organism>
<proteinExistence type="predicted"/>
<protein>
    <submittedName>
        <fullName evidence="3">Transposase DDE domain protein</fullName>
    </submittedName>
</protein>
<evidence type="ECO:0000313" key="4">
    <source>
        <dbReference type="Proteomes" id="UP000033556"/>
    </source>
</evidence>
<accession>A0A0F3N292</accession>
<dbReference type="AlphaFoldDB" id="A0A0F3N292"/>
<dbReference type="InterPro" id="IPR025668">
    <property type="entry name" value="Tnp_DDE_dom"/>
</dbReference>
<feature type="domain" description="Transposase DDE" evidence="2">
    <location>
        <begin position="21"/>
        <end position="51"/>
    </location>
</feature>
<reference evidence="3 4" key="1">
    <citation type="submission" date="2015-01" db="EMBL/GenBank/DDBJ databases">
        <title>Genome Sequencing of Rickettsiales.</title>
        <authorList>
            <person name="Daugherty S.C."/>
            <person name="Su Q."/>
            <person name="Abolude K."/>
            <person name="Beier-Sexton M."/>
            <person name="Carlyon J.A."/>
            <person name="Carter R."/>
            <person name="Day N.P."/>
            <person name="Dumler S.J."/>
            <person name="Dyachenko V."/>
            <person name="Godinez A."/>
            <person name="Kurtti T.J."/>
            <person name="Lichay M."/>
            <person name="Mullins K.E."/>
            <person name="Ott S."/>
            <person name="Pappas-Brown V."/>
            <person name="Paris D.H."/>
            <person name="Patel P."/>
            <person name="Richards A.L."/>
            <person name="Sadzewicz L."/>
            <person name="Sears K."/>
            <person name="Seidman D."/>
            <person name="Sengamalay N."/>
            <person name="Stenos J."/>
            <person name="Tallon L.J."/>
            <person name="Vincent G."/>
            <person name="Fraser C.M."/>
            <person name="Munderloh U."/>
            <person name="Dunning-Hotopp J.C."/>
        </authorList>
    </citation>
    <scope>NUCLEOTIDE SEQUENCE [LARGE SCALE GENOMIC DNA]</scope>
    <source>
        <strain evidence="3 4">Ac/Pa</strain>
    </source>
</reference>
<dbReference type="PATRIC" id="fig|1359164.3.peg.8"/>
<evidence type="ECO:0000313" key="3">
    <source>
        <dbReference type="EMBL" id="KJV61009.1"/>
    </source>
</evidence>
<evidence type="ECO:0000256" key="1">
    <source>
        <dbReference type="SAM" id="MobiDB-lite"/>
    </source>
</evidence>
<comment type="caution">
    <text evidence="3">The sequence shown here is derived from an EMBL/GenBank/DDBJ whole genome shotgun (WGS) entry which is preliminary data.</text>
</comment>
<dbReference type="Pfam" id="PF13612">
    <property type="entry name" value="DDE_Tnp_1_3"/>
    <property type="match status" value="1"/>
</dbReference>